<dbReference type="EMBL" id="QKYN01000245">
    <property type="protein sequence ID" value="RAG80375.1"/>
    <property type="molecule type" value="Genomic_DNA"/>
</dbReference>
<accession>A0A2X0JU34</accession>
<evidence type="ECO:0008006" key="4">
    <source>
        <dbReference type="Google" id="ProtNLM"/>
    </source>
</evidence>
<evidence type="ECO:0000313" key="3">
    <source>
        <dbReference type="Proteomes" id="UP000248889"/>
    </source>
</evidence>
<feature type="chain" id="PRO_5039246206" description="YncE family protein" evidence="1">
    <location>
        <begin position="25"/>
        <end position="404"/>
    </location>
</feature>
<sequence length="404" mass="41581">MKPSRRLLATATAALLGLTPLTLATASAASTAAVGTPLAIAHFSHLVVDQAHGHLFISGGASTSQLLVTDLNGTLVQQIPLPSGATGLTLSTDGTTLYAALPDSDAITAVDTASLTRTATYPTGAGTHPDSLAATADTVWFGYTTGSGGNIGALTPEGTITLARDTQTWSTSPTLTTTPGAPGLLVAGAENWSIKIPDTVTLSVYAAATGTLTRTAGTTFDFYALNDFALTPDGKDVAIGSNDGTASGFLRTTDLSRDPAKADGLFGTALAIAPDGTVANNQNVRAYQTPYNYYFTGPDQRIASHGLAWSDDETRLYAVLTDDSGNNPTLQIQTNPEVQTCQLRVNTPSTAVAPGSALNMVVWDDCTAPLPSDAVLHVTRYDAAHPHGIALPDLPASPRGGWDT</sequence>
<name>A0A2X0JU34_9ACTN</name>
<reference evidence="2 3" key="1">
    <citation type="submission" date="2018-06" db="EMBL/GenBank/DDBJ databases">
        <title>Streptacidiphilus pinicola sp. nov., isolated from pine grove soil.</title>
        <authorList>
            <person name="Roh S.G."/>
            <person name="Park S."/>
            <person name="Kim M.-K."/>
            <person name="Yun B.-R."/>
            <person name="Park J."/>
            <person name="Kim M.J."/>
            <person name="Kim Y.S."/>
            <person name="Kim S.B."/>
        </authorList>
    </citation>
    <scope>NUCLEOTIDE SEQUENCE [LARGE SCALE GENOMIC DNA]</scope>
    <source>
        <strain evidence="2 3">MMS16-CNU450</strain>
    </source>
</reference>
<evidence type="ECO:0000313" key="2">
    <source>
        <dbReference type="EMBL" id="RAG80375.1"/>
    </source>
</evidence>
<feature type="signal peptide" evidence="1">
    <location>
        <begin position="1"/>
        <end position="24"/>
    </location>
</feature>
<keyword evidence="1" id="KW-0732">Signal</keyword>
<comment type="caution">
    <text evidence="2">The sequence shown here is derived from an EMBL/GenBank/DDBJ whole genome shotgun (WGS) entry which is preliminary data.</text>
</comment>
<protein>
    <recommendedName>
        <fullName evidence="4">YncE family protein</fullName>
    </recommendedName>
</protein>
<evidence type="ECO:0000256" key="1">
    <source>
        <dbReference type="SAM" id="SignalP"/>
    </source>
</evidence>
<organism evidence="2 3">
    <name type="scientific">Streptacidiphilus pinicola</name>
    <dbReference type="NCBI Taxonomy" id="2219663"/>
    <lineage>
        <taxon>Bacteria</taxon>
        <taxon>Bacillati</taxon>
        <taxon>Actinomycetota</taxon>
        <taxon>Actinomycetes</taxon>
        <taxon>Kitasatosporales</taxon>
        <taxon>Streptomycetaceae</taxon>
        <taxon>Streptacidiphilus</taxon>
    </lineage>
</organism>
<gene>
    <name evidence="2" type="ORF">DN069_38460</name>
</gene>
<proteinExistence type="predicted"/>
<dbReference type="Gene3D" id="2.130.10.10">
    <property type="entry name" value="YVTN repeat-like/Quinoprotein amine dehydrogenase"/>
    <property type="match status" value="2"/>
</dbReference>
<dbReference type="Proteomes" id="UP000248889">
    <property type="component" value="Unassembled WGS sequence"/>
</dbReference>
<feature type="non-terminal residue" evidence="2">
    <location>
        <position position="404"/>
    </location>
</feature>
<keyword evidence="3" id="KW-1185">Reference proteome</keyword>
<dbReference type="SUPFAM" id="SSF50969">
    <property type="entry name" value="YVTN repeat-like/Quinoprotein amine dehydrogenase"/>
    <property type="match status" value="1"/>
</dbReference>
<dbReference type="AlphaFoldDB" id="A0A2X0JU34"/>
<dbReference type="InterPro" id="IPR011044">
    <property type="entry name" value="Quino_amine_DH_bsu"/>
</dbReference>
<dbReference type="InterPro" id="IPR015943">
    <property type="entry name" value="WD40/YVTN_repeat-like_dom_sf"/>
</dbReference>